<sequence>MPLHHFSAALPIRLTACRGFECHAWSNCTRSMSTTAKLHEDVTWLASLSHAAITLSIDSQNVIRPRNLGPTNIRPAAENPCLSPHTSYGYTAQKDTASLKA</sequence>
<protein>
    <submittedName>
        <fullName evidence="2 3">Uncharacterized protein</fullName>
    </submittedName>
</protein>
<name>R7VIV4_CAPTE</name>
<reference evidence="4" key="1">
    <citation type="submission" date="2012-12" db="EMBL/GenBank/DDBJ databases">
        <authorList>
            <person name="Hellsten U."/>
            <person name="Grimwood J."/>
            <person name="Chapman J.A."/>
            <person name="Shapiro H."/>
            <person name="Aerts A."/>
            <person name="Otillar R.P."/>
            <person name="Terry A.Y."/>
            <person name="Boore J.L."/>
            <person name="Simakov O."/>
            <person name="Marletaz F."/>
            <person name="Cho S.-J."/>
            <person name="Edsinger-Gonzales E."/>
            <person name="Havlak P."/>
            <person name="Kuo D.-H."/>
            <person name="Larsson T."/>
            <person name="Lv J."/>
            <person name="Arendt D."/>
            <person name="Savage R."/>
            <person name="Osoegawa K."/>
            <person name="de Jong P."/>
            <person name="Lindberg D.R."/>
            <person name="Seaver E.C."/>
            <person name="Weisblat D.A."/>
            <person name="Putnam N.H."/>
            <person name="Grigoriev I.V."/>
            <person name="Rokhsar D.S."/>
        </authorList>
    </citation>
    <scope>NUCLEOTIDE SEQUENCE</scope>
    <source>
        <strain evidence="4">I ESC-2004</strain>
    </source>
</reference>
<evidence type="ECO:0000313" key="2">
    <source>
        <dbReference type="EMBL" id="ELU18487.1"/>
    </source>
</evidence>
<organism evidence="2">
    <name type="scientific">Capitella teleta</name>
    <name type="common">Polychaete worm</name>
    <dbReference type="NCBI Taxonomy" id="283909"/>
    <lineage>
        <taxon>Eukaryota</taxon>
        <taxon>Metazoa</taxon>
        <taxon>Spiralia</taxon>
        <taxon>Lophotrochozoa</taxon>
        <taxon>Annelida</taxon>
        <taxon>Polychaeta</taxon>
        <taxon>Sedentaria</taxon>
        <taxon>Scolecida</taxon>
        <taxon>Capitellidae</taxon>
        <taxon>Capitella</taxon>
    </lineage>
</organism>
<evidence type="ECO:0000313" key="3">
    <source>
        <dbReference type="EnsemblMetazoa" id="CapteP188323"/>
    </source>
</evidence>
<dbReference type="AlphaFoldDB" id="R7VIV4"/>
<feature type="region of interest" description="Disordered" evidence="1">
    <location>
        <begin position="69"/>
        <end position="101"/>
    </location>
</feature>
<keyword evidence="4" id="KW-1185">Reference proteome</keyword>
<dbReference type="EMBL" id="AMQN01003761">
    <property type="status" value="NOT_ANNOTATED_CDS"/>
    <property type="molecule type" value="Genomic_DNA"/>
</dbReference>
<accession>R7VIV4</accession>
<reference evidence="3" key="3">
    <citation type="submission" date="2015-06" db="UniProtKB">
        <authorList>
            <consortium name="EnsemblMetazoa"/>
        </authorList>
    </citation>
    <scope>IDENTIFICATION</scope>
</reference>
<reference evidence="2 4" key="2">
    <citation type="journal article" date="2013" name="Nature">
        <title>Insights into bilaterian evolution from three spiralian genomes.</title>
        <authorList>
            <person name="Simakov O."/>
            <person name="Marletaz F."/>
            <person name="Cho S.J."/>
            <person name="Edsinger-Gonzales E."/>
            <person name="Havlak P."/>
            <person name="Hellsten U."/>
            <person name="Kuo D.H."/>
            <person name="Larsson T."/>
            <person name="Lv J."/>
            <person name="Arendt D."/>
            <person name="Savage R."/>
            <person name="Osoegawa K."/>
            <person name="de Jong P."/>
            <person name="Grimwood J."/>
            <person name="Chapman J.A."/>
            <person name="Shapiro H."/>
            <person name="Aerts A."/>
            <person name="Otillar R.P."/>
            <person name="Terry A.Y."/>
            <person name="Boore J.L."/>
            <person name="Grigoriev I.V."/>
            <person name="Lindberg D.R."/>
            <person name="Seaver E.C."/>
            <person name="Weisblat D.A."/>
            <person name="Putnam N.H."/>
            <person name="Rokhsar D.S."/>
        </authorList>
    </citation>
    <scope>NUCLEOTIDE SEQUENCE</scope>
    <source>
        <strain evidence="2 4">I ESC-2004</strain>
    </source>
</reference>
<evidence type="ECO:0000256" key="1">
    <source>
        <dbReference type="SAM" id="MobiDB-lite"/>
    </source>
</evidence>
<dbReference type="EnsemblMetazoa" id="CapteT188323">
    <property type="protein sequence ID" value="CapteP188323"/>
    <property type="gene ID" value="CapteG188323"/>
</dbReference>
<dbReference type="HOGENOM" id="CLU_2294291_0_0_1"/>
<evidence type="ECO:0000313" key="4">
    <source>
        <dbReference type="Proteomes" id="UP000014760"/>
    </source>
</evidence>
<feature type="compositionally biased region" description="Polar residues" evidence="1">
    <location>
        <begin position="84"/>
        <end position="101"/>
    </location>
</feature>
<dbReference type="Proteomes" id="UP000014760">
    <property type="component" value="Unassembled WGS sequence"/>
</dbReference>
<proteinExistence type="predicted"/>
<gene>
    <name evidence="2" type="ORF">CAPTEDRAFT_188323</name>
</gene>
<dbReference type="EMBL" id="KB291874">
    <property type="protein sequence ID" value="ELU18487.1"/>
    <property type="molecule type" value="Genomic_DNA"/>
</dbReference>